<sequence>MPKFKITVDIPTKIGEGSSSLTPKVTGQVIAKSSSSKATLPSSQSKSEMTDELRELCKPREYSVDSLLKRRGEGQAPFGQATMANWRQRTMDHFDRIEEINENLRRAYLEEEGNKKSESQVEHRSSPAGKLSSVASHKEHSSSVRAPSRESGYENSSNDPNTESHAALYSGSLRSSGRLPPIHADPARTGSRIPTTYDQYGNVQQHLPVGSTIGRKFPATYDQYGNIQHVLSHGSQPGTSRVLPARVPSSSTRPEASSPSRTGSSRFTSSQSSQYSPSISSQYAQSESTRYPRSGSSYYDPDSDPSRSSSRYTSPRGSQYTPTESSEYTPSESSRHTIRPSESSRTSRRGSVSSGQYTPSEGPRASHGSSPSGSQYTPSESSRRTSRPTERSYYEPSESSRASHGARTPSSSSSAARVTHSSNPAPPGSVTGSHKNAKRYGDNPFGTAESRRFENPYGTDVHPSHPSSSSRSHHSSRR</sequence>
<reference evidence="2 3" key="1">
    <citation type="submission" date="2019-10" db="EMBL/GenBank/DDBJ databases">
        <authorList>
            <person name="Palmer J.M."/>
        </authorList>
    </citation>
    <scope>NUCLEOTIDE SEQUENCE [LARGE SCALE GENOMIC DNA]</scope>
    <source>
        <strain evidence="2 3">TWF506</strain>
    </source>
</reference>
<dbReference type="Proteomes" id="UP001307849">
    <property type="component" value="Unassembled WGS sequence"/>
</dbReference>
<feature type="compositionally biased region" description="Basic and acidic residues" evidence="1">
    <location>
        <begin position="111"/>
        <end position="125"/>
    </location>
</feature>
<feature type="compositionally biased region" description="Polar residues" evidence="1">
    <location>
        <begin position="192"/>
        <end position="202"/>
    </location>
</feature>
<organism evidence="2 3">
    <name type="scientific">Arthrobotrys conoides</name>
    <dbReference type="NCBI Taxonomy" id="74498"/>
    <lineage>
        <taxon>Eukaryota</taxon>
        <taxon>Fungi</taxon>
        <taxon>Dikarya</taxon>
        <taxon>Ascomycota</taxon>
        <taxon>Pezizomycotina</taxon>
        <taxon>Orbiliomycetes</taxon>
        <taxon>Orbiliales</taxon>
        <taxon>Orbiliaceae</taxon>
        <taxon>Arthrobotrys</taxon>
    </lineage>
</organism>
<comment type="caution">
    <text evidence="2">The sequence shown here is derived from an EMBL/GenBank/DDBJ whole genome shotgun (WGS) entry which is preliminary data.</text>
</comment>
<proteinExistence type="predicted"/>
<feature type="compositionally biased region" description="Low complexity" evidence="1">
    <location>
        <begin position="248"/>
        <end position="332"/>
    </location>
</feature>
<accession>A0AAN8NX42</accession>
<feature type="compositionally biased region" description="Low complexity" evidence="1">
    <location>
        <begin position="170"/>
        <end position="181"/>
    </location>
</feature>
<feature type="compositionally biased region" description="Basic and acidic residues" evidence="1">
    <location>
        <begin position="48"/>
        <end position="57"/>
    </location>
</feature>
<name>A0AAN8NX42_9PEZI</name>
<protein>
    <submittedName>
        <fullName evidence="2">Uncharacterized protein</fullName>
    </submittedName>
</protein>
<evidence type="ECO:0000313" key="3">
    <source>
        <dbReference type="Proteomes" id="UP001307849"/>
    </source>
</evidence>
<feature type="region of interest" description="Disordered" evidence="1">
    <location>
        <begin position="230"/>
        <end position="478"/>
    </location>
</feature>
<feature type="compositionally biased region" description="Basic and acidic residues" evidence="1">
    <location>
        <begin position="136"/>
        <end position="152"/>
    </location>
</feature>
<dbReference type="AlphaFoldDB" id="A0AAN8NX42"/>
<feature type="compositionally biased region" description="Low complexity" evidence="1">
    <location>
        <begin position="340"/>
        <end position="354"/>
    </location>
</feature>
<feature type="compositionally biased region" description="Low complexity" evidence="1">
    <location>
        <begin position="32"/>
        <end position="47"/>
    </location>
</feature>
<keyword evidence="3" id="KW-1185">Reference proteome</keyword>
<evidence type="ECO:0000313" key="2">
    <source>
        <dbReference type="EMBL" id="KAK6514908.1"/>
    </source>
</evidence>
<feature type="compositionally biased region" description="Basic and acidic residues" evidence="1">
    <location>
        <begin position="381"/>
        <end position="393"/>
    </location>
</feature>
<dbReference type="EMBL" id="JAVHJM010000004">
    <property type="protein sequence ID" value="KAK6514908.1"/>
    <property type="molecule type" value="Genomic_DNA"/>
</dbReference>
<feature type="compositionally biased region" description="Polar residues" evidence="1">
    <location>
        <begin position="153"/>
        <end position="164"/>
    </location>
</feature>
<feature type="region of interest" description="Disordered" evidence="1">
    <location>
        <begin position="31"/>
        <end position="57"/>
    </location>
</feature>
<feature type="region of interest" description="Disordered" evidence="1">
    <location>
        <begin position="111"/>
        <end position="202"/>
    </location>
</feature>
<evidence type="ECO:0000256" key="1">
    <source>
        <dbReference type="SAM" id="MobiDB-lite"/>
    </source>
</evidence>
<gene>
    <name evidence="2" type="ORF">TWF506_007270</name>
</gene>
<feature type="compositionally biased region" description="Low complexity" evidence="1">
    <location>
        <begin position="394"/>
        <end position="422"/>
    </location>
</feature>